<evidence type="ECO:0000313" key="9">
    <source>
        <dbReference type="EMBL" id="CAL1532334.1"/>
    </source>
</evidence>
<evidence type="ECO:0000256" key="5">
    <source>
        <dbReference type="ARBA" id="ARBA00023136"/>
    </source>
</evidence>
<feature type="transmembrane region" description="Helical" evidence="6">
    <location>
        <begin position="604"/>
        <end position="630"/>
    </location>
</feature>
<dbReference type="InterPro" id="IPR049452">
    <property type="entry name" value="Anoctamin_TM"/>
</dbReference>
<keyword evidence="5 6" id="KW-0472">Membrane</keyword>
<dbReference type="InterPro" id="IPR007632">
    <property type="entry name" value="Anoctamin"/>
</dbReference>
<keyword evidence="10" id="KW-1185">Reference proteome</keyword>
<feature type="transmembrane region" description="Helical" evidence="6">
    <location>
        <begin position="444"/>
        <end position="466"/>
    </location>
</feature>
<feature type="domain" description="Anoctamin transmembrane" evidence="8">
    <location>
        <begin position="239"/>
        <end position="684"/>
    </location>
</feature>
<dbReference type="EMBL" id="CAXITT010000113">
    <property type="protein sequence ID" value="CAL1532334.1"/>
    <property type="molecule type" value="Genomic_DNA"/>
</dbReference>
<evidence type="ECO:0000256" key="4">
    <source>
        <dbReference type="ARBA" id="ARBA00022989"/>
    </source>
</evidence>
<evidence type="ECO:0000256" key="2">
    <source>
        <dbReference type="ARBA" id="ARBA00009671"/>
    </source>
</evidence>
<evidence type="ECO:0000256" key="7">
    <source>
        <dbReference type="SAM" id="MobiDB-lite"/>
    </source>
</evidence>
<dbReference type="Proteomes" id="UP001497497">
    <property type="component" value="Unassembled WGS sequence"/>
</dbReference>
<dbReference type="PANTHER" id="PTHR12308">
    <property type="entry name" value="ANOCTAMIN"/>
    <property type="match status" value="1"/>
</dbReference>
<sequence>MNSSSADVDGSLNATLKSSKSSSFDPDAVDYNLHARKSSSKATSSAQSDEGFFNQQEFEPLVILEFSGDSKQAAHEWLTAKLQASRAENGAELLVQTYYMEHSKETVLYIGATLDRLLIGAEEMKIYKTYKDGSLREMALTDITNFENSEDLFQFLTNAEKQKVILKGIENVRAQEDEPFIPGYPKYTLFPGKSIIKKYLSRHIVSNLFPLHEEEKLKRLGDEWYTLKNYFSAQPIDGIQEYFGVKIALYFSFLGVYTISLIPPALIGIIYFFFPWHSVYKEATFAVFNLIWTTVFLEGWKRYCNSLCYKWGTIESPSYFSYNFEEPRADYYGTMGRNPVTGFPEPYYPKWKRILKFYFVSIPIITFCLTIAFFLMVAYFWAEFWMKKHVPDNMGVITKINHALPAVGYALAIGTLNSIYRLIAVKLNKFENHRLQSSYENHLILKRVLFDFVNCFICLFYVAFYLQDRELLKTFLGTILITQQILGQLGEAMIPFLFVRRRQKQVDEALKKSFLGGESKELRTPSQDDLSSYKKQAALEAMMDKFFGSNDDYLELYIQFGYVYLFSSAFPLAALWALINNFIEIRTDAFKLCRIFQRPFAQSASSIGAWQPAFEVIGLISVITNCALIGMDPEVQKLLPSSISPVNMVLIFVAAEHIIFAIKASVAILIPDVPKWISLQIARQEYAAKMALKKQRLLEAAIKKRLLVDAVRHRSEVSSGYHMRSFKNVIGQTDDLVS</sequence>
<dbReference type="Pfam" id="PF04547">
    <property type="entry name" value="Anoctamin"/>
    <property type="match status" value="1"/>
</dbReference>
<name>A0AAV2HFX4_LYMST</name>
<keyword evidence="4 6" id="KW-1133">Transmembrane helix</keyword>
<evidence type="ECO:0000259" key="8">
    <source>
        <dbReference type="Pfam" id="PF04547"/>
    </source>
</evidence>
<comment type="caution">
    <text evidence="9">The sequence shown here is derived from an EMBL/GenBank/DDBJ whole genome shotgun (WGS) entry which is preliminary data.</text>
</comment>
<dbReference type="GO" id="GO:0005886">
    <property type="term" value="C:plasma membrane"/>
    <property type="evidence" value="ECO:0007669"/>
    <property type="project" value="TreeGrafter"/>
</dbReference>
<protein>
    <recommendedName>
        <fullName evidence="6">Anoctamin</fullName>
    </recommendedName>
</protein>
<dbReference type="GO" id="GO:0005254">
    <property type="term" value="F:chloride channel activity"/>
    <property type="evidence" value="ECO:0007669"/>
    <property type="project" value="TreeGrafter"/>
</dbReference>
<dbReference type="AlphaFoldDB" id="A0AAV2HFX4"/>
<comment type="similarity">
    <text evidence="2 6">Belongs to the anoctamin family.</text>
</comment>
<reference evidence="9 10" key="1">
    <citation type="submission" date="2024-04" db="EMBL/GenBank/DDBJ databases">
        <authorList>
            <consortium name="Genoscope - CEA"/>
            <person name="William W."/>
        </authorList>
    </citation>
    <scope>NUCLEOTIDE SEQUENCE [LARGE SCALE GENOMIC DNA]</scope>
</reference>
<dbReference type="PANTHER" id="PTHR12308:SF74">
    <property type="entry name" value="ANOCTAMIN"/>
    <property type="match status" value="1"/>
</dbReference>
<evidence type="ECO:0000256" key="3">
    <source>
        <dbReference type="ARBA" id="ARBA00022692"/>
    </source>
</evidence>
<evidence type="ECO:0000256" key="6">
    <source>
        <dbReference type="RuleBase" id="RU280814"/>
    </source>
</evidence>
<evidence type="ECO:0000256" key="1">
    <source>
        <dbReference type="ARBA" id="ARBA00004141"/>
    </source>
</evidence>
<feature type="transmembrane region" description="Helical" evidence="6">
    <location>
        <begin position="357"/>
        <end position="382"/>
    </location>
</feature>
<evidence type="ECO:0000313" key="10">
    <source>
        <dbReference type="Proteomes" id="UP001497497"/>
    </source>
</evidence>
<organism evidence="9 10">
    <name type="scientific">Lymnaea stagnalis</name>
    <name type="common">Great pond snail</name>
    <name type="synonym">Helix stagnalis</name>
    <dbReference type="NCBI Taxonomy" id="6523"/>
    <lineage>
        <taxon>Eukaryota</taxon>
        <taxon>Metazoa</taxon>
        <taxon>Spiralia</taxon>
        <taxon>Lophotrochozoa</taxon>
        <taxon>Mollusca</taxon>
        <taxon>Gastropoda</taxon>
        <taxon>Heterobranchia</taxon>
        <taxon>Euthyneura</taxon>
        <taxon>Panpulmonata</taxon>
        <taxon>Hygrophila</taxon>
        <taxon>Lymnaeoidea</taxon>
        <taxon>Lymnaeidae</taxon>
        <taxon>Lymnaea</taxon>
    </lineage>
</organism>
<comment type="subcellular location">
    <subcellularLocation>
        <location evidence="1 6">Membrane</location>
        <topology evidence="1 6">Multi-pass membrane protein</topology>
    </subcellularLocation>
</comment>
<accession>A0AAV2HFX4</accession>
<feature type="transmembrane region" description="Helical" evidence="6">
    <location>
        <begin position="247"/>
        <end position="273"/>
    </location>
</feature>
<feature type="transmembrane region" description="Helical" evidence="6">
    <location>
        <begin position="650"/>
        <end position="670"/>
    </location>
</feature>
<feature type="transmembrane region" description="Helical" evidence="6">
    <location>
        <begin position="562"/>
        <end position="583"/>
    </location>
</feature>
<keyword evidence="3 6" id="KW-0812">Transmembrane</keyword>
<feature type="transmembrane region" description="Helical" evidence="6">
    <location>
        <begin position="279"/>
        <end position="297"/>
    </location>
</feature>
<gene>
    <name evidence="9" type="ORF">GSLYS_00006413001</name>
</gene>
<feature type="compositionally biased region" description="Polar residues" evidence="7">
    <location>
        <begin position="1"/>
        <end position="24"/>
    </location>
</feature>
<feature type="transmembrane region" description="Helical" evidence="6">
    <location>
        <begin position="402"/>
        <end position="423"/>
    </location>
</feature>
<feature type="region of interest" description="Disordered" evidence="7">
    <location>
        <begin position="1"/>
        <end position="26"/>
    </location>
</feature>
<proteinExistence type="inferred from homology"/>